<dbReference type="InterPro" id="IPR000923">
    <property type="entry name" value="BlueCu_1"/>
</dbReference>
<evidence type="ECO:0000313" key="6">
    <source>
        <dbReference type="Proteomes" id="UP001073227"/>
    </source>
</evidence>
<feature type="chain" id="PRO_5046861903" evidence="3">
    <location>
        <begin position="20"/>
        <end position="161"/>
    </location>
</feature>
<dbReference type="SUPFAM" id="SSF49503">
    <property type="entry name" value="Cupredoxins"/>
    <property type="match status" value="1"/>
</dbReference>
<gene>
    <name evidence="5" type="ORF">OEG84_24635</name>
</gene>
<keyword evidence="3" id="KW-0732">Signal</keyword>
<dbReference type="InterPro" id="IPR033138">
    <property type="entry name" value="Cu_oxidase_CS"/>
</dbReference>
<keyword evidence="6" id="KW-1185">Reference proteome</keyword>
<feature type="signal peptide" evidence="3">
    <location>
        <begin position="1"/>
        <end position="19"/>
    </location>
</feature>
<organism evidence="5 6">
    <name type="scientific">Hoeflea algicola</name>
    <dbReference type="NCBI Taxonomy" id="2983763"/>
    <lineage>
        <taxon>Bacteria</taxon>
        <taxon>Pseudomonadati</taxon>
        <taxon>Pseudomonadota</taxon>
        <taxon>Alphaproteobacteria</taxon>
        <taxon>Hyphomicrobiales</taxon>
        <taxon>Rhizobiaceae</taxon>
        <taxon>Hoeflea</taxon>
    </lineage>
</organism>
<dbReference type="RefSeq" id="WP_267656533.1">
    <property type="nucleotide sequence ID" value="NZ_JAOVZR010000003.1"/>
</dbReference>
<dbReference type="PROSITE" id="PS00079">
    <property type="entry name" value="MULTICOPPER_OXIDASE1"/>
    <property type="match status" value="1"/>
</dbReference>
<keyword evidence="2" id="KW-0186">Copper</keyword>
<reference evidence="5" key="1">
    <citation type="submission" date="2022-10" db="EMBL/GenBank/DDBJ databases">
        <title>Hoeflea sp. G2-23, isolated from marine algae.</title>
        <authorList>
            <person name="Kristyanto S."/>
            <person name="Kim J.M."/>
            <person name="Jeon C.O."/>
        </authorList>
    </citation>
    <scope>NUCLEOTIDE SEQUENCE</scope>
    <source>
        <strain evidence="5">G2-23</strain>
    </source>
</reference>
<feature type="domain" description="Blue (type 1) copper" evidence="4">
    <location>
        <begin position="54"/>
        <end position="158"/>
    </location>
</feature>
<evidence type="ECO:0000259" key="4">
    <source>
        <dbReference type="Pfam" id="PF00127"/>
    </source>
</evidence>
<comment type="caution">
    <text evidence="5">The sequence shown here is derived from an EMBL/GenBank/DDBJ whole genome shotgun (WGS) entry which is preliminary data.</text>
</comment>
<proteinExistence type="predicted"/>
<dbReference type="Gene3D" id="2.60.40.420">
    <property type="entry name" value="Cupredoxins - blue copper proteins"/>
    <property type="match status" value="1"/>
</dbReference>
<protein>
    <submittedName>
        <fullName evidence="5">Cupredoxin family protein</fullName>
    </submittedName>
</protein>
<accession>A0ABT3ZG69</accession>
<dbReference type="EMBL" id="JAOVZR010000003">
    <property type="protein sequence ID" value="MCY0150797.1"/>
    <property type="molecule type" value="Genomic_DNA"/>
</dbReference>
<evidence type="ECO:0000256" key="2">
    <source>
        <dbReference type="ARBA" id="ARBA00023008"/>
    </source>
</evidence>
<evidence type="ECO:0000256" key="3">
    <source>
        <dbReference type="SAM" id="SignalP"/>
    </source>
</evidence>
<dbReference type="PANTHER" id="PTHR38439:SF3">
    <property type="entry name" value="COPPER-RESISTANT CUPROPROTEIN COPI"/>
    <property type="match status" value="1"/>
</dbReference>
<name>A0ABT3ZG69_9HYPH</name>
<dbReference type="PANTHER" id="PTHR38439">
    <property type="entry name" value="AURACYANIN-B"/>
    <property type="match status" value="1"/>
</dbReference>
<dbReference type="CDD" id="cd04211">
    <property type="entry name" value="Cupredoxin_like_2"/>
    <property type="match status" value="1"/>
</dbReference>
<evidence type="ECO:0000256" key="1">
    <source>
        <dbReference type="ARBA" id="ARBA00022723"/>
    </source>
</evidence>
<dbReference type="InterPro" id="IPR050845">
    <property type="entry name" value="Cu-binding_ET"/>
</dbReference>
<dbReference type="InterPro" id="IPR008972">
    <property type="entry name" value="Cupredoxin"/>
</dbReference>
<dbReference type="Proteomes" id="UP001073227">
    <property type="component" value="Unassembled WGS sequence"/>
</dbReference>
<sequence length="161" mass="17642">MKKLSIALAGFLAMTGLAAASGTHSGGHDDSMMAIGNPGKASEVGRTIEVIMKETDDGEMIFEPKEINVKKGETIRFMVMNKGELEHEFVLDNHEGVMEHKEMMERMPEMEHDDPNSVRLDPGMDGEVIWSFANAGPFEFACLIPGHYDSGMKGMLTVTGH</sequence>
<keyword evidence="1" id="KW-0479">Metal-binding</keyword>
<evidence type="ECO:0000313" key="5">
    <source>
        <dbReference type="EMBL" id="MCY0150797.1"/>
    </source>
</evidence>
<dbReference type="Pfam" id="PF00127">
    <property type="entry name" value="Copper-bind"/>
    <property type="match status" value="1"/>
</dbReference>